<proteinExistence type="predicted"/>
<dbReference type="EMBL" id="JBHSFE010000007">
    <property type="protein sequence ID" value="MFC4607414.1"/>
    <property type="molecule type" value="Genomic_DNA"/>
</dbReference>
<name>A0ABV9G2N5_9ACTN</name>
<evidence type="ECO:0000313" key="2">
    <source>
        <dbReference type="Proteomes" id="UP001595993"/>
    </source>
</evidence>
<dbReference type="RefSeq" id="WP_381192394.1">
    <property type="nucleotide sequence ID" value="NZ_JBHSFE010000007.1"/>
</dbReference>
<accession>A0ABV9G2N5</accession>
<keyword evidence="2" id="KW-1185">Reference proteome</keyword>
<reference evidence="2" key="1">
    <citation type="journal article" date="2019" name="Int. J. Syst. Evol. Microbiol.">
        <title>The Global Catalogue of Microorganisms (GCM) 10K type strain sequencing project: providing services to taxonomists for standard genome sequencing and annotation.</title>
        <authorList>
            <consortium name="The Broad Institute Genomics Platform"/>
            <consortium name="The Broad Institute Genome Sequencing Center for Infectious Disease"/>
            <person name="Wu L."/>
            <person name="Ma J."/>
        </authorList>
    </citation>
    <scope>NUCLEOTIDE SEQUENCE [LARGE SCALE GENOMIC DNA]</scope>
    <source>
        <strain evidence="2">CGMCC 4.7139</strain>
    </source>
</reference>
<sequence length="47" mass="5149">MRDDFRGALTWPEVTAILCGVSQADILVSRLHVDLRRHASALCAAGR</sequence>
<organism evidence="1 2">
    <name type="scientific">Streptomyces maoxianensis</name>
    <dbReference type="NCBI Taxonomy" id="1459942"/>
    <lineage>
        <taxon>Bacteria</taxon>
        <taxon>Bacillati</taxon>
        <taxon>Actinomycetota</taxon>
        <taxon>Actinomycetes</taxon>
        <taxon>Kitasatosporales</taxon>
        <taxon>Streptomycetaceae</taxon>
        <taxon>Streptomyces</taxon>
    </lineage>
</organism>
<dbReference type="InterPro" id="IPR049979">
    <property type="entry name" value="Cys_resp_CS_actino"/>
</dbReference>
<comment type="caution">
    <text evidence="1">The sequence shown here is derived from an EMBL/GenBank/DDBJ whole genome shotgun (WGS) entry which is preliminary data.</text>
</comment>
<dbReference type="NCBIfam" id="NF042934">
    <property type="entry name" value="cis_reg_atten"/>
    <property type="match status" value="1"/>
</dbReference>
<gene>
    <name evidence="1" type="ORF">ACFO9E_06240</name>
</gene>
<protein>
    <submittedName>
        <fullName evidence="1">Leader peptide</fullName>
    </submittedName>
</protein>
<dbReference type="Proteomes" id="UP001595993">
    <property type="component" value="Unassembled WGS sequence"/>
</dbReference>
<evidence type="ECO:0000313" key="1">
    <source>
        <dbReference type="EMBL" id="MFC4607414.1"/>
    </source>
</evidence>